<dbReference type="Gramene" id="TVU43647">
    <property type="protein sequence ID" value="TVU43647"/>
    <property type="gene ID" value="EJB05_10133"/>
</dbReference>
<comment type="caution">
    <text evidence="2">The sequence shown here is derived from an EMBL/GenBank/DDBJ whole genome shotgun (WGS) entry which is preliminary data.</text>
</comment>
<evidence type="ECO:0000256" key="1">
    <source>
        <dbReference type="SAM" id="MobiDB-lite"/>
    </source>
</evidence>
<dbReference type="EMBL" id="RWGY01000005">
    <property type="protein sequence ID" value="TVU43647.1"/>
    <property type="molecule type" value="Genomic_DNA"/>
</dbReference>
<proteinExistence type="predicted"/>
<protein>
    <submittedName>
        <fullName evidence="2">Uncharacterized protein</fullName>
    </submittedName>
</protein>
<dbReference type="Proteomes" id="UP000324897">
    <property type="component" value="Unassembled WGS sequence"/>
</dbReference>
<gene>
    <name evidence="2" type="ORF">EJB05_10133</name>
</gene>
<reference evidence="2 3" key="1">
    <citation type="journal article" date="2019" name="Sci. Rep.">
        <title>A high-quality genome of Eragrostis curvula grass provides insights into Poaceae evolution and supports new strategies to enhance forage quality.</title>
        <authorList>
            <person name="Carballo J."/>
            <person name="Santos B.A.C.M."/>
            <person name="Zappacosta D."/>
            <person name="Garbus I."/>
            <person name="Selva J.P."/>
            <person name="Gallo C.A."/>
            <person name="Diaz A."/>
            <person name="Albertini E."/>
            <person name="Caccamo M."/>
            <person name="Echenique V."/>
        </authorList>
    </citation>
    <scope>NUCLEOTIDE SEQUENCE [LARGE SCALE GENOMIC DNA]</scope>
    <source>
        <strain evidence="3">cv. Victoria</strain>
        <tissue evidence="2">Leaf</tissue>
    </source>
</reference>
<dbReference type="AlphaFoldDB" id="A0A5J9W6R4"/>
<feature type="region of interest" description="Disordered" evidence="1">
    <location>
        <begin position="1"/>
        <end position="43"/>
    </location>
</feature>
<name>A0A5J9W6R4_9POAL</name>
<evidence type="ECO:0000313" key="2">
    <source>
        <dbReference type="EMBL" id="TVU43647.1"/>
    </source>
</evidence>
<organism evidence="2 3">
    <name type="scientific">Eragrostis curvula</name>
    <name type="common">weeping love grass</name>
    <dbReference type="NCBI Taxonomy" id="38414"/>
    <lineage>
        <taxon>Eukaryota</taxon>
        <taxon>Viridiplantae</taxon>
        <taxon>Streptophyta</taxon>
        <taxon>Embryophyta</taxon>
        <taxon>Tracheophyta</taxon>
        <taxon>Spermatophyta</taxon>
        <taxon>Magnoliopsida</taxon>
        <taxon>Liliopsida</taxon>
        <taxon>Poales</taxon>
        <taxon>Poaceae</taxon>
        <taxon>PACMAD clade</taxon>
        <taxon>Chloridoideae</taxon>
        <taxon>Eragrostideae</taxon>
        <taxon>Eragrostidinae</taxon>
        <taxon>Eragrostis</taxon>
    </lineage>
</organism>
<sequence>MPSPRGRKDGVDMSSGKEKKTNALVSGGKENKPPATPSSKTPEYCQQYQAQYRAKKKVELSTAGIHSQSKLPKFVLRFRNP</sequence>
<keyword evidence="3" id="KW-1185">Reference proteome</keyword>
<accession>A0A5J9W6R4</accession>
<feature type="non-terminal residue" evidence="2">
    <location>
        <position position="1"/>
    </location>
</feature>
<evidence type="ECO:0000313" key="3">
    <source>
        <dbReference type="Proteomes" id="UP000324897"/>
    </source>
</evidence>
<feature type="compositionally biased region" description="Basic and acidic residues" evidence="1">
    <location>
        <begin position="1"/>
        <end position="21"/>
    </location>
</feature>